<dbReference type="Pfam" id="PF02538">
    <property type="entry name" value="Hydantoinase_B"/>
    <property type="match status" value="1"/>
</dbReference>
<protein>
    <submittedName>
        <fullName evidence="2">Methylhydantoinase</fullName>
    </submittedName>
</protein>
<name>A0A917P403_9ACTN</name>
<dbReference type="InterPro" id="IPR003692">
    <property type="entry name" value="Hydantoinase_B"/>
</dbReference>
<comment type="caution">
    <text evidence="2">The sequence shown here is derived from an EMBL/GenBank/DDBJ whole genome shotgun (WGS) entry which is preliminary data.</text>
</comment>
<dbReference type="EMBL" id="BMQA01000064">
    <property type="protein sequence ID" value="GGJ60486.1"/>
    <property type="molecule type" value="Genomic_DNA"/>
</dbReference>
<reference evidence="2" key="2">
    <citation type="submission" date="2020-09" db="EMBL/GenBank/DDBJ databases">
        <authorList>
            <person name="Sun Q."/>
            <person name="Ohkuma M."/>
        </authorList>
    </citation>
    <scope>NUCLEOTIDE SEQUENCE</scope>
    <source>
        <strain evidence="2">JCM 3086</strain>
    </source>
</reference>
<sequence length="680" mass="72645">MDKHEFASEFFLSAPDVEKTYGLDLTTAETIRAGLIEASRHMRTTLMRGAFSNVVREVLDFGVSVHNVNPDGSTEMVAVTEGCTHFAFTHQHMVNMVLDEWGLENLGPGDTLVCNDPWRGSIHFPDINLIRPVFVDGELAFVLSDASHLTDIGGPVPGGFNSQATSMFEEGLRIPPTLITSGDVPVRSTINLILENVRTPMHALGDIRALFGTLRVGERHLRQLVDSYGVKRVKSGCAYTLDLAERRMRQAISAVPDGTYSAAVLLDDDGSNTAGQPLRMQASARVGGTHVEIDFSGTDSQARAATTTCWEETNRCLVGPKVTLDPRHPMNAGAMRPFHVVAPPGSLVMGLPPTSQSMHTEVGAKGASLMLKIFGQMLPDRAVAPDSGSTGSVVYNGTDQRHGHDSQPFGGVTCSGGSWGGTPTGDGISHNTSPIFSTSFTNVEYLERDTPMLLRGISASIDAAGAGKFRSGFPAFVAFESRSDDTVLSFLLDTGRFPSAGLRGGGPGMSTYLMELNIDDAGGFTQWNGLLPLDHVEAIAGCFGDGGQPTPGAGWGAGKAQTLKLSAHELHKGKIIVCYQAAGGGYGSPLDRDPELVRRDVWNELVSLDFALDGYGVVIEPGSLIVDEAATERLRAELRGAGESGWAPPPAHYRSWPRTTDDLAQLRARALRTGRTTVNS</sequence>
<evidence type="ECO:0000313" key="2">
    <source>
        <dbReference type="EMBL" id="GGJ60486.1"/>
    </source>
</evidence>
<feature type="domain" description="Hydantoinase B/oxoprolinase" evidence="1">
    <location>
        <begin position="25"/>
        <end position="589"/>
    </location>
</feature>
<dbReference type="PANTHER" id="PTHR11365">
    <property type="entry name" value="5-OXOPROLINASE RELATED"/>
    <property type="match status" value="1"/>
</dbReference>
<gene>
    <name evidence="2" type="ORF">GCM10010121_083870</name>
</gene>
<evidence type="ECO:0000313" key="3">
    <source>
        <dbReference type="Proteomes" id="UP000657574"/>
    </source>
</evidence>
<dbReference type="GO" id="GO:0005829">
    <property type="term" value="C:cytosol"/>
    <property type="evidence" value="ECO:0007669"/>
    <property type="project" value="TreeGrafter"/>
</dbReference>
<evidence type="ECO:0000259" key="1">
    <source>
        <dbReference type="Pfam" id="PF02538"/>
    </source>
</evidence>
<keyword evidence="3" id="KW-1185">Reference proteome</keyword>
<dbReference type="RefSeq" id="WP_189316582.1">
    <property type="nucleotide sequence ID" value="NZ_BMQA01000064.1"/>
</dbReference>
<dbReference type="Proteomes" id="UP000657574">
    <property type="component" value="Unassembled WGS sequence"/>
</dbReference>
<dbReference type="GO" id="GO:0017168">
    <property type="term" value="F:5-oxoprolinase (ATP-hydrolyzing) activity"/>
    <property type="evidence" value="ECO:0007669"/>
    <property type="project" value="TreeGrafter"/>
</dbReference>
<dbReference type="AlphaFoldDB" id="A0A917P403"/>
<organism evidence="2 3">
    <name type="scientific">Streptomyces brasiliensis</name>
    <dbReference type="NCBI Taxonomy" id="1954"/>
    <lineage>
        <taxon>Bacteria</taxon>
        <taxon>Bacillati</taxon>
        <taxon>Actinomycetota</taxon>
        <taxon>Actinomycetes</taxon>
        <taxon>Kitasatosporales</taxon>
        <taxon>Streptomycetaceae</taxon>
        <taxon>Streptomyces</taxon>
    </lineage>
</organism>
<proteinExistence type="predicted"/>
<dbReference type="GO" id="GO:0006749">
    <property type="term" value="P:glutathione metabolic process"/>
    <property type="evidence" value="ECO:0007669"/>
    <property type="project" value="TreeGrafter"/>
</dbReference>
<dbReference type="PANTHER" id="PTHR11365:SF23">
    <property type="entry name" value="HYPOTHETICAL 5-OXOPROLINASE (EUROFUNG)-RELATED"/>
    <property type="match status" value="1"/>
</dbReference>
<reference evidence="2" key="1">
    <citation type="journal article" date="2014" name="Int. J. Syst. Evol. Microbiol.">
        <title>Complete genome sequence of Corynebacterium casei LMG S-19264T (=DSM 44701T), isolated from a smear-ripened cheese.</title>
        <authorList>
            <consortium name="US DOE Joint Genome Institute (JGI-PGF)"/>
            <person name="Walter F."/>
            <person name="Albersmeier A."/>
            <person name="Kalinowski J."/>
            <person name="Ruckert C."/>
        </authorList>
    </citation>
    <scope>NUCLEOTIDE SEQUENCE</scope>
    <source>
        <strain evidence="2">JCM 3086</strain>
    </source>
</reference>
<dbReference type="InterPro" id="IPR045079">
    <property type="entry name" value="Oxoprolinase-like"/>
</dbReference>
<accession>A0A917P403</accession>